<keyword evidence="3" id="KW-1133">Transmembrane helix</keyword>
<feature type="transmembrane region" description="Helical" evidence="3">
    <location>
        <begin position="290"/>
        <end position="311"/>
    </location>
</feature>
<dbReference type="InterPro" id="IPR042235">
    <property type="entry name" value="ZP-C_dom"/>
</dbReference>
<feature type="domain" description="ZP" evidence="4">
    <location>
        <begin position="2"/>
        <end position="240"/>
    </location>
</feature>
<evidence type="ECO:0000313" key="5">
    <source>
        <dbReference type="Ensembl" id="ENSPMAP00000008253.1"/>
    </source>
</evidence>
<evidence type="ECO:0000259" key="4">
    <source>
        <dbReference type="PROSITE" id="PS51034"/>
    </source>
</evidence>
<reference evidence="5" key="1">
    <citation type="submission" date="2025-08" db="UniProtKB">
        <authorList>
            <consortium name="Ensembl"/>
        </authorList>
    </citation>
    <scope>IDENTIFICATION</scope>
</reference>
<dbReference type="Ensembl" id="ENSPMAT00000008291.1">
    <property type="protein sequence ID" value="ENSPMAP00000008253.1"/>
    <property type="gene ID" value="ENSPMAG00000007502.1"/>
</dbReference>
<reference evidence="5" key="2">
    <citation type="submission" date="2025-09" db="UniProtKB">
        <authorList>
            <consortium name="Ensembl"/>
        </authorList>
    </citation>
    <scope>IDENTIFICATION</scope>
</reference>
<dbReference type="Pfam" id="PF00100">
    <property type="entry name" value="Zona_pellucida"/>
    <property type="match status" value="1"/>
</dbReference>
<protein>
    <recommendedName>
        <fullName evidence="4">ZP domain-containing protein</fullName>
    </recommendedName>
</protein>
<dbReference type="PANTHER" id="PTHR14002">
    <property type="entry name" value="ENDOGLIN/TGF-BETA RECEPTOR TYPE III"/>
    <property type="match status" value="1"/>
</dbReference>
<dbReference type="SMART" id="SM00241">
    <property type="entry name" value="ZP"/>
    <property type="match status" value="1"/>
</dbReference>
<dbReference type="STRING" id="7757.ENSPMAP00000008253"/>
<dbReference type="InterPro" id="IPR055355">
    <property type="entry name" value="ZP-C"/>
</dbReference>
<name>S4RSR3_PETMA</name>
<keyword evidence="3" id="KW-0812">Transmembrane</keyword>
<keyword evidence="2" id="KW-1015">Disulfide bond</keyword>
<dbReference type="PANTHER" id="PTHR14002:SF43">
    <property type="entry name" value="DELTA-LIKE PROTEIN"/>
    <property type="match status" value="1"/>
</dbReference>
<keyword evidence="3" id="KW-0472">Membrane</keyword>
<dbReference type="InterPro" id="IPR001507">
    <property type="entry name" value="ZP_dom"/>
</dbReference>
<dbReference type="AlphaFoldDB" id="S4RSR3"/>
<evidence type="ECO:0000256" key="2">
    <source>
        <dbReference type="ARBA" id="ARBA00023157"/>
    </source>
</evidence>
<sequence length="331" mass="36725">LNCTSQYLELKIPLDKLSSLNLSPLDIHLEDASCRGVFTQQYLILHSDLQSCGTTAEAHGDTIVYSNTVYGFVSGTTAKKLRIPIHCSIDSQGNVVASYLPSMVCDVISKGIMTYRGHVVLSEKLQRPWYSHHLESIPKSIRIHIDLLVTVATPHLLLLPLPWSTPPPAPPLRVNLFIIRNGCQEDPSYVNYFSGDNKRQHFSFQSVEFSNGFQVYLECSVHICHISNRNSTCQRGCVRTKRSVRDLVSWEKRAERNVDLSQGPLRLRKSRQGTSMLAHASGVLSSLAGMVYALAAALAVAAVCVAAVKVYRHRAAGPQYHHVVTNDEFAT</sequence>
<dbReference type="PROSITE" id="PS51034">
    <property type="entry name" value="ZP_2"/>
    <property type="match status" value="1"/>
</dbReference>
<dbReference type="Pfam" id="PF23344">
    <property type="entry name" value="ZP-N"/>
    <property type="match status" value="1"/>
</dbReference>
<dbReference type="Gene3D" id="2.60.40.4100">
    <property type="entry name" value="Zona pellucida, ZP-C domain"/>
    <property type="match status" value="1"/>
</dbReference>
<keyword evidence="1" id="KW-0732">Signal</keyword>
<proteinExistence type="predicted"/>
<organism evidence="5">
    <name type="scientific">Petromyzon marinus</name>
    <name type="common">Sea lamprey</name>
    <dbReference type="NCBI Taxonomy" id="7757"/>
    <lineage>
        <taxon>Eukaryota</taxon>
        <taxon>Metazoa</taxon>
        <taxon>Chordata</taxon>
        <taxon>Craniata</taxon>
        <taxon>Vertebrata</taxon>
        <taxon>Cyclostomata</taxon>
        <taxon>Hyperoartia</taxon>
        <taxon>Petromyzontiformes</taxon>
        <taxon>Petromyzontidae</taxon>
        <taxon>Petromyzon</taxon>
    </lineage>
</organism>
<accession>S4RSR3</accession>
<dbReference type="InterPro" id="IPR055356">
    <property type="entry name" value="ZP-N"/>
</dbReference>
<dbReference type="GeneTree" id="ENSGT00940000165331"/>
<evidence type="ECO:0000256" key="1">
    <source>
        <dbReference type="ARBA" id="ARBA00022729"/>
    </source>
</evidence>
<evidence type="ECO:0000256" key="3">
    <source>
        <dbReference type="SAM" id="Phobius"/>
    </source>
</evidence>
<dbReference type="Gene3D" id="2.60.40.3210">
    <property type="entry name" value="Zona pellucida, ZP-N domain"/>
    <property type="match status" value="1"/>
</dbReference>
<dbReference type="HOGENOM" id="CLU_037129_0_0_1"/>